<protein>
    <submittedName>
        <fullName evidence="1">Uncharacterized protein</fullName>
    </submittedName>
</protein>
<comment type="caution">
    <text evidence="1">The sequence shown here is derived from an EMBL/GenBank/DDBJ whole genome shotgun (WGS) entry which is preliminary data.</text>
</comment>
<dbReference type="EMBL" id="VORW01000018">
    <property type="protein sequence ID" value="TXE05585.1"/>
    <property type="molecule type" value="Genomic_DNA"/>
</dbReference>
<reference evidence="1 2" key="1">
    <citation type="submission" date="2019-08" db="EMBL/GenBank/DDBJ databases">
        <title>Genomes sequence of Algoriphagus aquimarinus ACAM450.</title>
        <authorList>
            <person name="Bowman J.P."/>
        </authorList>
    </citation>
    <scope>NUCLEOTIDE SEQUENCE [LARGE SCALE GENOMIC DNA]</scope>
    <source>
        <strain evidence="1 2">ACAM 450</strain>
    </source>
</reference>
<accession>A0A5C7AGC0</accession>
<gene>
    <name evidence="1" type="ORF">ESV85_17995</name>
</gene>
<evidence type="ECO:0000313" key="1">
    <source>
        <dbReference type="EMBL" id="TXE05585.1"/>
    </source>
</evidence>
<proteinExistence type="predicted"/>
<sequence length="83" mass="9517">MDFSFGIANGRIDKIICRDREIPNTAIKVDRRIIIVFQRNKLIEEIASSNSEMFWSVILKLGIPDSSSIGLQLKNEKVRVIKK</sequence>
<dbReference type="Proteomes" id="UP000321935">
    <property type="component" value="Unassembled WGS sequence"/>
</dbReference>
<name>A0A5C7AGC0_9BACT</name>
<evidence type="ECO:0000313" key="2">
    <source>
        <dbReference type="Proteomes" id="UP000321935"/>
    </source>
</evidence>
<dbReference type="AlphaFoldDB" id="A0A5C7AGC0"/>
<organism evidence="1 2">
    <name type="scientific">Algoriphagus aquimarinus</name>
    <dbReference type="NCBI Taxonomy" id="237018"/>
    <lineage>
        <taxon>Bacteria</taxon>
        <taxon>Pseudomonadati</taxon>
        <taxon>Bacteroidota</taxon>
        <taxon>Cytophagia</taxon>
        <taxon>Cytophagales</taxon>
        <taxon>Cyclobacteriaceae</taxon>
        <taxon>Algoriphagus</taxon>
    </lineage>
</organism>